<feature type="compositionally biased region" description="Low complexity" evidence="6">
    <location>
        <begin position="127"/>
        <end position="155"/>
    </location>
</feature>
<dbReference type="GeneID" id="31356786"/>
<dbReference type="PANTHER" id="PTHR19818">
    <property type="entry name" value="ZINC FINGER PROTEIN ZIC AND GLI"/>
    <property type="match status" value="1"/>
</dbReference>
<evidence type="ECO:0000256" key="1">
    <source>
        <dbReference type="ARBA" id="ARBA00022723"/>
    </source>
</evidence>
<feature type="compositionally biased region" description="Basic and acidic residues" evidence="6">
    <location>
        <begin position="220"/>
        <end position="231"/>
    </location>
</feature>
<gene>
    <name evidence="8" type="ORF">PPL_01256</name>
</gene>
<accession>D3AYJ6</accession>
<name>D3AYJ6_HETP5</name>
<dbReference type="OMA" id="IIFHENT"/>
<dbReference type="AlphaFoldDB" id="D3AYJ6"/>
<keyword evidence="3 5" id="KW-0863">Zinc-finger</keyword>
<keyword evidence="2" id="KW-0677">Repeat</keyword>
<reference evidence="8 9" key="1">
    <citation type="journal article" date="2011" name="Genome Res.">
        <title>Phylogeny-wide analysis of social amoeba genomes highlights ancient origins for complex intercellular communication.</title>
        <authorList>
            <person name="Heidel A.J."/>
            <person name="Lawal H.M."/>
            <person name="Felder M."/>
            <person name="Schilde C."/>
            <person name="Helps N.R."/>
            <person name="Tunggal B."/>
            <person name="Rivero F."/>
            <person name="John U."/>
            <person name="Schleicher M."/>
            <person name="Eichinger L."/>
            <person name="Platzer M."/>
            <person name="Noegel A.A."/>
            <person name="Schaap P."/>
            <person name="Gloeckner G."/>
        </authorList>
    </citation>
    <scope>NUCLEOTIDE SEQUENCE [LARGE SCALE GENOMIC DNA]</scope>
    <source>
        <strain evidence="9">ATCC 26659 / Pp 5 / PN500</strain>
    </source>
</reference>
<evidence type="ECO:0000259" key="7">
    <source>
        <dbReference type="PROSITE" id="PS50157"/>
    </source>
</evidence>
<dbReference type="GO" id="GO:0000978">
    <property type="term" value="F:RNA polymerase II cis-regulatory region sequence-specific DNA binding"/>
    <property type="evidence" value="ECO:0007669"/>
    <property type="project" value="TreeGrafter"/>
</dbReference>
<feature type="compositionally biased region" description="Low complexity" evidence="6">
    <location>
        <begin position="313"/>
        <end position="331"/>
    </location>
</feature>
<feature type="domain" description="C2H2-type" evidence="7">
    <location>
        <begin position="175"/>
        <end position="206"/>
    </location>
</feature>
<feature type="region of interest" description="Disordered" evidence="6">
    <location>
        <begin position="313"/>
        <end position="349"/>
    </location>
</feature>
<feature type="compositionally biased region" description="Polar residues" evidence="6">
    <location>
        <begin position="115"/>
        <end position="125"/>
    </location>
</feature>
<feature type="region of interest" description="Disordered" evidence="6">
    <location>
        <begin position="61"/>
        <end position="163"/>
    </location>
</feature>
<feature type="compositionally biased region" description="Low complexity" evidence="6">
    <location>
        <begin position="93"/>
        <end position="102"/>
    </location>
</feature>
<feature type="compositionally biased region" description="Gly residues" evidence="6">
    <location>
        <begin position="76"/>
        <end position="88"/>
    </location>
</feature>
<dbReference type="GO" id="GO:0000981">
    <property type="term" value="F:DNA-binding transcription factor activity, RNA polymerase II-specific"/>
    <property type="evidence" value="ECO:0007669"/>
    <property type="project" value="TreeGrafter"/>
</dbReference>
<dbReference type="GO" id="GO:0008270">
    <property type="term" value="F:zinc ion binding"/>
    <property type="evidence" value="ECO:0007669"/>
    <property type="project" value="UniProtKB-KW"/>
</dbReference>
<dbReference type="GO" id="GO:0010604">
    <property type="term" value="P:positive regulation of macromolecule metabolic process"/>
    <property type="evidence" value="ECO:0007669"/>
    <property type="project" value="UniProtKB-ARBA"/>
</dbReference>
<keyword evidence="1" id="KW-0479">Metal-binding</keyword>
<dbReference type="EMBL" id="ADBJ01000004">
    <property type="protein sequence ID" value="EFA86023.1"/>
    <property type="molecule type" value="Genomic_DNA"/>
</dbReference>
<evidence type="ECO:0000256" key="5">
    <source>
        <dbReference type="PROSITE-ProRule" id="PRU00042"/>
    </source>
</evidence>
<feature type="compositionally biased region" description="Low complexity" evidence="6">
    <location>
        <begin position="237"/>
        <end position="251"/>
    </location>
</feature>
<evidence type="ECO:0000256" key="2">
    <source>
        <dbReference type="ARBA" id="ARBA00022737"/>
    </source>
</evidence>
<dbReference type="GO" id="GO:0005634">
    <property type="term" value="C:nucleus"/>
    <property type="evidence" value="ECO:0007669"/>
    <property type="project" value="UniProtKB-ARBA"/>
</dbReference>
<protein>
    <recommendedName>
        <fullName evidence="7">C2H2-type domain-containing protein</fullName>
    </recommendedName>
</protein>
<dbReference type="SMART" id="SM00355">
    <property type="entry name" value="ZnF_C2H2"/>
    <property type="match status" value="2"/>
</dbReference>
<organism evidence="8 9">
    <name type="scientific">Heterostelium pallidum (strain ATCC 26659 / Pp 5 / PN500)</name>
    <name type="common">Cellular slime mold</name>
    <name type="synonym">Polysphondylium pallidum</name>
    <dbReference type="NCBI Taxonomy" id="670386"/>
    <lineage>
        <taxon>Eukaryota</taxon>
        <taxon>Amoebozoa</taxon>
        <taxon>Evosea</taxon>
        <taxon>Eumycetozoa</taxon>
        <taxon>Dictyostelia</taxon>
        <taxon>Acytosteliales</taxon>
        <taxon>Acytosteliaceae</taxon>
        <taxon>Heterostelium</taxon>
    </lineage>
</organism>
<comment type="caution">
    <text evidence="8">The sequence shown here is derived from an EMBL/GenBank/DDBJ whole genome shotgun (WGS) entry which is preliminary data.</text>
</comment>
<dbReference type="Gene3D" id="3.30.160.60">
    <property type="entry name" value="Classic Zinc Finger"/>
    <property type="match status" value="1"/>
</dbReference>
<keyword evidence="9" id="KW-1185">Reference proteome</keyword>
<dbReference type="PROSITE" id="PS50157">
    <property type="entry name" value="ZINC_FINGER_C2H2_2"/>
    <property type="match status" value="1"/>
</dbReference>
<proteinExistence type="predicted"/>
<evidence type="ECO:0000313" key="8">
    <source>
        <dbReference type="EMBL" id="EFA86023.1"/>
    </source>
</evidence>
<evidence type="ECO:0000313" key="9">
    <source>
        <dbReference type="Proteomes" id="UP000001396"/>
    </source>
</evidence>
<dbReference type="InterPro" id="IPR013087">
    <property type="entry name" value="Znf_C2H2_type"/>
</dbReference>
<feature type="compositionally biased region" description="Acidic residues" evidence="6">
    <location>
        <begin position="273"/>
        <end position="285"/>
    </location>
</feature>
<dbReference type="PANTHER" id="PTHR19818:SF139">
    <property type="entry name" value="PAIR-RULE PROTEIN ODD-PAIRED"/>
    <property type="match status" value="1"/>
</dbReference>
<keyword evidence="4" id="KW-0862">Zinc</keyword>
<dbReference type="Proteomes" id="UP000001396">
    <property type="component" value="Unassembled WGS sequence"/>
</dbReference>
<sequence length="349" mass="39813">MADDANTLKPYKCQHDGCDKSYTRFYHVVRHCSQFHRCSGAKNICPNEIHFRTEKGSVINLETRERKKKPKTTTTTGGGGGRVSGGGSDSDYHYYTTSSSGTPPEHRYGARSTRGVHSNNYNNQEFDIYNNYNNNNSNSNDNNISNSGHSHGHNYSTDDSMIYTEKPSPNKLLIIKCPHQSCTRCFTTKEMLSSHLKEIEHNCQSPFLCRGCEKQKEVQSRNKQRMLDEQHQQQVQNNNSNNNNNNNNNNNRTLKLSIKRKAETNLADNNNNESDEETEDEDEEDIDDKIKMLHNQRQDKPLKLNITNQQLQNNINSNNNNINNNNSSNNNAISLKPPLVPPSMLYAEL</sequence>
<feature type="region of interest" description="Disordered" evidence="6">
    <location>
        <begin position="220"/>
        <end position="285"/>
    </location>
</feature>
<evidence type="ECO:0000256" key="6">
    <source>
        <dbReference type="SAM" id="MobiDB-lite"/>
    </source>
</evidence>
<evidence type="ECO:0000256" key="4">
    <source>
        <dbReference type="ARBA" id="ARBA00022833"/>
    </source>
</evidence>
<evidence type="ECO:0000256" key="3">
    <source>
        <dbReference type="ARBA" id="ARBA00022771"/>
    </source>
</evidence>
<dbReference type="InterPro" id="IPR050329">
    <property type="entry name" value="GLI_C2H2-zinc-finger"/>
</dbReference>
<dbReference type="PROSITE" id="PS00028">
    <property type="entry name" value="ZINC_FINGER_C2H2_1"/>
    <property type="match status" value="2"/>
</dbReference>
<dbReference type="RefSeq" id="XP_020438129.1">
    <property type="nucleotide sequence ID" value="XM_020572271.1"/>
</dbReference>
<dbReference type="InParanoid" id="D3AYJ6"/>